<evidence type="ECO:0000256" key="4">
    <source>
        <dbReference type="ARBA" id="ARBA00022692"/>
    </source>
</evidence>
<evidence type="ECO:0000256" key="6">
    <source>
        <dbReference type="ARBA" id="ARBA00023136"/>
    </source>
</evidence>
<evidence type="ECO:0000256" key="1">
    <source>
        <dbReference type="ARBA" id="ARBA00004141"/>
    </source>
</evidence>
<comment type="similarity">
    <text evidence="2 7">Belongs to the MlaE permease family.</text>
</comment>
<accession>A0A7C0ZCI3</accession>
<dbReference type="GO" id="GO:0005548">
    <property type="term" value="F:phospholipid transporter activity"/>
    <property type="evidence" value="ECO:0007669"/>
    <property type="project" value="TreeGrafter"/>
</dbReference>
<comment type="subcellular location">
    <subcellularLocation>
        <location evidence="1">Membrane</location>
        <topology evidence="1">Multi-pass membrane protein</topology>
    </subcellularLocation>
</comment>
<dbReference type="InterPro" id="IPR003453">
    <property type="entry name" value="ABC_MlaE_roteobac"/>
</dbReference>
<feature type="transmembrane region" description="Helical" evidence="7">
    <location>
        <begin position="12"/>
        <end position="33"/>
    </location>
</feature>
<dbReference type="AlphaFoldDB" id="A0A7C0ZCI3"/>
<dbReference type="GO" id="GO:0043190">
    <property type="term" value="C:ATP-binding cassette (ABC) transporter complex"/>
    <property type="evidence" value="ECO:0007669"/>
    <property type="project" value="InterPro"/>
</dbReference>
<proteinExistence type="inferred from homology"/>
<dbReference type="EMBL" id="DQWE01000199">
    <property type="protein sequence ID" value="HDI82971.1"/>
    <property type="molecule type" value="Genomic_DNA"/>
</dbReference>
<evidence type="ECO:0000256" key="5">
    <source>
        <dbReference type="ARBA" id="ARBA00022989"/>
    </source>
</evidence>
<comment type="caution">
    <text evidence="8">The sequence shown here is derived from an EMBL/GenBank/DDBJ whole genome shotgun (WGS) entry which is preliminary data.</text>
</comment>
<evidence type="ECO:0000256" key="7">
    <source>
        <dbReference type="RuleBase" id="RU362044"/>
    </source>
</evidence>
<feature type="transmembrane region" description="Helical" evidence="7">
    <location>
        <begin position="45"/>
        <end position="67"/>
    </location>
</feature>
<feature type="transmembrane region" description="Helical" evidence="7">
    <location>
        <begin position="162"/>
        <end position="181"/>
    </location>
</feature>
<reference evidence="8" key="1">
    <citation type="journal article" date="2020" name="mSystems">
        <title>Genome- and Community-Level Interaction Insights into Carbon Utilization and Element Cycling Functions of Hydrothermarchaeota in Hydrothermal Sediment.</title>
        <authorList>
            <person name="Zhou Z."/>
            <person name="Liu Y."/>
            <person name="Xu W."/>
            <person name="Pan J."/>
            <person name="Luo Z.H."/>
            <person name="Li M."/>
        </authorList>
    </citation>
    <scope>NUCLEOTIDE SEQUENCE [LARGE SCALE GENOMIC DNA]</scope>
    <source>
        <strain evidence="8">HyVt-102</strain>
    </source>
</reference>
<keyword evidence="3" id="KW-0813">Transport</keyword>
<keyword evidence="5 7" id="KW-1133">Transmembrane helix</keyword>
<dbReference type="Pfam" id="PF02405">
    <property type="entry name" value="MlaE"/>
    <property type="match status" value="1"/>
</dbReference>
<gene>
    <name evidence="8" type="ORF">ENF18_04180</name>
</gene>
<dbReference type="InterPro" id="IPR030802">
    <property type="entry name" value="Permease_MalE"/>
</dbReference>
<feature type="transmembrane region" description="Helical" evidence="7">
    <location>
        <begin position="232"/>
        <end position="252"/>
    </location>
</feature>
<evidence type="ECO:0000256" key="2">
    <source>
        <dbReference type="ARBA" id="ARBA00007556"/>
    </source>
</evidence>
<sequence length="253" mass="27677">MEFIKEKILFALDYIGGVFRLIWESIISFPGIFKKPYLITQQIYFMGFESLIIVVFTSIFTGMVTAYQAWYQAQNYMPLVYIGMSVAKAEMIELGPMLTGLVVAGRVSSAIAAEIGTMKVTEQIDALEALAINPIQHLVVPRIISGLIILPILTIVSEVCAILGGYILATFGLGVASSVYFRGVRLNYLPITLYGGLLKSLTFGYIIALMGCYHGLNTKGGAEGVGESTTRAVVSAMVLLLIFDFIVSRLVFR</sequence>
<evidence type="ECO:0000313" key="8">
    <source>
        <dbReference type="EMBL" id="HDI82971.1"/>
    </source>
</evidence>
<organism evidence="8">
    <name type="scientific">candidate division WOR-3 bacterium</name>
    <dbReference type="NCBI Taxonomy" id="2052148"/>
    <lineage>
        <taxon>Bacteria</taxon>
        <taxon>Bacteria division WOR-3</taxon>
    </lineage>
</organism>
<keyword evidence="4 7" id="KW-0812">Transmembrane</keyword>
<keyword evidence="6 7" id="KW-0472">Membrane</keyword>
<evidence type="ECO:0000256" key="3">
    <source>
        <dbReference type="ARBA" id="ARBA00022448"/>
    </source>
</evidence>
<feature type="transmembrane region" description="Helical" evidence="7">
    <location>
        <begin position="193"/>
        <end position="216"/>
    </location>
</feature>
<name>A0A7C0ZCI3_UNCW3</name>
<dbReference type="PANTHER" id="PTHR30188">
    <property type="entry name" value="ABC TRANSPORTER PERMEASE PROTEIN-RELATED"/>
    <property type="match status" value="1"/>
</dbReference>
<dbReference type="Proteomes" id="UP000885847">
    <property type="component" value="Unassembled WGS sequence"/>
</dbReference>
<protein>
    <submittedName>
        <fullName evidence="8">ABC transporter permease</fullName>
    </submittedName>
</protein>
<dbReference type="PANTHER" id="PTHR30188:SF4">
    <property type="entry name" value="PROTEIN TRIGALACTOSYLDIACYLGLYCEROL 1, CHLOROPLASTIC"/>
    <property type="match status" value="1"/>
</dbReference>
<dbReference type="NCBIfam" id="TIGR00056">
    <property type="entry name" value="MlaE family lipid ABC transporter permease subunit"/>
    <property type="match status" value="1"/>
</dbReference>
<feature type="transmembrane region" description="Helical" evidence="7">
    <location>
        <begin position="139"/>
        <end position="156"/>
    </location>
</feature>